<dbReference type="EMBL" id="CP002772">
    <property type="protein sequence ID" value="AEG18778.1"/>
    <property type="molecule type" value="Genomic_DNA"/>
</dbReference>
<dbReference type="HOGENOM" id="CLU_2766128_0_0_2"/>
<keyword evidence="2" id="KW-1185">Reference proteome</keyword>
<name>F6D3X6_METPW</name>
<dbReference type="AlphaFoldDB" id="F6D3X6"/>
<protein>
    <submittedName>
        <fullName evidence="1">Uncharacterized protein</fullName>
    </submittedName>
</protein>
<dbReference type="eggNOG" id="arCOG06113">
    <property type="taxonomic scope" value="Archaea"/>
</dbReference>
<evidence type="ECO:0000313" key="1">
    <source>
        <dbReference type="EMBL" id="AEG18778.1"/>
    </source>
</evidence>
<accession>F6D3X6</accession>
<dbReference type="Proteomes" id="UP000009231">
    <property type="component" value="Chromosome"/>
</dbReference>
<reference evidence="1 2" key="1">
    <citation type="journal article" date="2014" name="Int. J. Syst. Evol. Microbiol.">
        <title>Methanobacterium paludis sp. nov. and a novel strain of Methanobacterium lacus isolated from northern peatlands.</title>
        <authorList>
            <person name="Cadillo-Quiroz H."/>
            <person name="Brauer S.L."/>
            <person name="Goodson N."/>
            <person name="Yavitt J.B."/>
            <person name="Zinder S.H."/>
        </authorList>
    </citation>
    <scope>NUCLEOTIDE SEQUENCE [LARGE SCALE GENOMIC DNA]</scope>
    <source>
        <strain evidence="2">DSM 25820 / JCM 18151 / SWAN1</strain>
    </source>
</reference>
<proteinExistence type="predicted"/>
<gene>
    <name evidence="1" type="ordered locus">MSWAN_1767</name>
</gene>
<dbReference type="KEGG" id="mew:MSWAN_1767"/>
<organism evidence="1 2">
    <name type="scientific">Methanobacterium paludis (strain DSM 25820 / JCM 18151 / SWAN1)</name>
    <dbReference type="NCBI Taxonomy" id="868131"/>
    <lineage>
        <taxon>Archaea</taxon>
        <taxon>Methanobacteriati</taxon>
        <taxon>Methanobacteriota</taxon>
        <taxon>Methanomada group</taxon>
        <taxon>Methanobacteria</taxon>
        <taxon>Methanobacteriales</taxon>
        <taxon>Methanobacteriaceae</taxon>
        <taxon>Methanobacterium</taxon>
    </lineage>
</organism>
<sequence>MIYIDIMKTKKFCPNCGSTNIKWVIPQNWSMWRCYDCGYYGAVVIEDGEMACEIRKDYLKKHEEKENEK</sequence>
<evidence type="ECO:0000313" key="2">
    <source>
        <dbReference type="Proteomes" id="UP000009231"/>
    </source>
</evidence>